<evidence type="ECO:0000313" key="4">
    <source>
        <dbReference type="Proteomes" id="UP000321514"/>
    </source>
</evidence>
<comment type="caution">
    <text evidence="1">The sequence shown here is derived from an EMBL/GenBank/DDBJ whole genome shotgun (WGS) entry which is preliminary data.</text>
</comment>
<reference evidence="2 3" key="1">
    <citation type="submission" date="2016-10" db="EMBL/GenBank/DDBJ databases">
        <authorList>
            <person name="Varghese N."/>
            <person name="Submissions S."/>
        </authorList>
    </citation>
    <scope>NUCLEOTIDE SEQUENCE [LARGE SCALE GENOMIC DNA]</scope>
    <source>
        <strain evidence="2 3">DSM 16525</strain>
    </source>
</reference>
<reference evidence="1 4" key="2">
    <citation type="submission" date="2019-07" db="EMBL/GenBank/DDBJ databases">
        <title>Whole genome shotgun sequence of Myxococcus fulvus NBRC 100333.</title>
        <authorList>
            <person name="Hosoyama A."/>
            <person name="Uohara A."/>
            <person name="Ohji S."/>
            <person name="Ichikawa N."/>
        </authorList>
    </citation>
    <scope>NUCLEOTIDE SEQUENCE [LARGE SCALE GENOMIC DNA]</scope>
    <source>
        <strain evidence="1 4">NBRC 100333</strain>
    </source>
</reference>
<dbReference type="Pfam" id="PF04299">
    <property type="entry name" value="FMN_bind_2"/>
    <property type="match status" value="1"/>
</dbReference>
<dbReference type="PANTHER" id="PTHR35802:SF1">
    <property type="entry name" value="PROTEASE SYNTHASE AND SPORULATION PROTEIN PAI 2"/>
    <property type="match status" value="1"/>
</dbReference>
<keyword evidence="3" id="KW-1185">Reference proteome</keyword>
<dbReference type="Gene3D" id="2.30.110.10">
    <property type="entry name" value="Electron Transport, Fmn-binding Protein, Chain A"/>
    <property type="match status" value="1"/>
</dbReference>
<evidence type="ECO:0000313" key="2">
    <source>
        <dbReference type="EMBL" id="SES78186.1"/>
    </source>
</evidence>
<dbReference type="EMBL" id="BJXR01000025">
    <property type="protein sequence ID" value="GEN07839.1"/>
    <property type="molecule type" value="Genomic_DNA"/>
</dbReference>
<organism evidence="1 4">
    <name type="scientific">Myxococcus fulvus</name>
    <dbReference type="NCBI Taxonomy" id="33"/>
    <lineage>
        <taxon>Bacteria</taxon>
        <taxon>Pseudomonadati</taxon>
        <taxon>Myxococcota</taxon>
        <taxon>Myxococcia</taxon>
        <taxon>Myxococcales</taxon>
        <taxon>Cystobacterineae</taxon>
        <taxon>Myxococcaceae</taxon>
        <taxon>Myxococcus</taxon>
    </lineage>
</organism>
<dbReference type="InterPro" id="IPR007396">
    <property type="entry name" value="TR_PAI2-type"/>
</dbReference>
<dbReference type="EMBL" id="FOIB01000001">
    <property type="protein sequence ID" value="SES78186.1"/>
    <property type="molecule type" value="Genomic_DNA"/>
</dbReference>
<dbReference type="InterPro" id="IPR012349">
    <property type="entry name" value="Split_barrel_FMN-bd"/>
</dbReference>
<gene>
    <name evidence="1" type="ORF">MFU01_28760</name>
    <name evidence="2" type="ORF">SAMN05443572_101135</name>
</gene>
<dbReference type="AlphaFoldDB" id="A0A511T103"/>
<dbReference type="SUPFAM" id="SSF50475">
    <property type="entry name" value="FMN-binding split barrel"/>
    <property type="match status" value="1"/>
</dbReference>
<sequence>MGMYIPRHFEERDAERLLSLMTRHAFAVLVTMGEDGAPFATHLPFLVERDATGELRLLAHMALPNPQWRAFPAERDALVIFQGPHAYVSPTWYTTGSQVPTWNYATVHAYGRPRIIESRDEVLRILRDTAARYESGNAQPWTMEQSQEYVNRLLGGIVAFDLRVTRLEGKFKLSQNKGEADRKAVISALERSPFPGDGELAALMRSREEPG</sequence>
<dbReference type="PANTHER" id="PTHR35802">
    <property type="entry name" value="PROTEASE SYNTHASE AND SPORULATION PROTEIN PAI 2"/>
    <property type="match status" value="1"/>
</dbReference>
<dbReference type="PIRSF" id="PIRSF010372">
    <property type="entry name" value="PaiB"/>
    <property type="match status" value="1"/>
</dbReference>
<evidence type="ECO:0000313" key="3">
    <source>
        <dbReference type="Proteomes" id="UP000183760"/>
    </source>
</evidence>
<dbReference type="STRING" id="1334629.MFUL124B02_01570"/>
<accession>A0A511T103</accession>
<name>A0A511T103_MYXFU</name>
<proteinExistence type="predicted"/>
<evidence type="ECO:0000313" key="1">
    <source>
        <dbReference type="EMBL" id="GEN07839.1"/>
    </source>
</evidence>
<dbReference type="Proteomes" id="UP000321514">
    <property type="component" value="Unassembled WGS sequence"/>
</dbReference>
<protein>
    <submittedName>
        <fullName evidence="1 2">Transcriptional regulator</fullName>
    </submittedName>
</protein>
<dbReference type="Proteomes" id="UP000183760">
    <property type="component" value="Unassembled WGS sequence"/>
</dbReference>